<dbReference type="InterPro" id="IPR005467">
    <property type="entry name" value="His_kinase_dom"/>
</dbReference>
<keyword evidence="15" id="KW-0408">Iron</keyword>
<evidence type="ECO:0000256" key="15">
    <source>
        <dbReference type="ARBA" id="ARBA00023004"/>
    </source>
</evidence>
<dbReference type="Gene3D" id="1.20.5.1930">
    <property type="match status" value="1"/>
</dbReference>
<comment type="catalytic activity">
    <reaction evidence="1">
        <text>ATP + protein L-histidine = ADP + protein N-phospho-L-histidine.</text>
        <dbReference type="EC" id="2.7.13.3"/>
    </reaction>
</comment>
<keyword evidence="7" id="KW-1003">Cell membrane</keyword>
<dbReference type="PANTHER" id="PTHR24421:SF37">
    <property type="entry name" value="SENSOR HISTIDINE KINASE NARS"/>
    <property type="match status" value="1"/>
</dbReference>
<evidence type="ECO:0000256" key="12">
    <source>
        <dbReference type="ARBA" id="ARBA00022723"/>
    </source>
</evidence>
<dbReference type="InterPro" id="IPR003594">
    <property type="entry name" value="HATPase_dom"/>
</dbReference>
<evidence type="ECO:0000313" key="24">
    <source>
        <dbReference type="Proteomes" id="UP000002318"/>
    </source>
</evidence>
<comment type="function">
    <text evidence="19">Member of the two-component regulatory system NreB/NreC involved in the control of dissimilatory nitrate/nitrite reduction in response to oxygen. NreB functions as a direct oxygen sensor histidine kinase which is autophosphorylated, in the absence of oxygen, probably at the conserved histidine residue, and transfers its phosphate group probably to a conserved aspartate residue of NreC. NreB/NreC activates the expression of the nitrate (narGHJI) and nitrite (nir) reductase operons, as well as the putative nitrate transporter gene narT.</text>
</comment>
<evidence type="ECO:0000259" key="22">
    <source>
        <dbReference type="PROSITE" id="PS50109"/>
    </source>
</evidence>
<dbReference type="GO" id="GO:0000155">
    <property type="term" value="F:phosphorelay sensor kinase activity"/>
    <property type="evidence" value="ECO:0007669"/>
    <property type="project" value="InterPro"/>
</dbReference>
<evidence type="ECO:0000256" key="7">
    <source>
        <dbReference type="ARBA" id="ARBA00022475"/>
    </source>
</evidence>
<evidence type="ECO:0000256" key="14">
    <source>
        <dbReference type="ARBA" id="ARBA00022989"/>
    </source>
</evidence>
<evidence type="ECO:0000256" key="2">
    <source>
        <dbReference type="ARBA" id="ARBA00001966"/>
    </source>
</evidence>
<keyword evidence="16" id="KW-0902">Two-component regulatory system</keyword>
<dbReference type="GO" id="GO:0005886">
    <property type="term" value="C:plasma membrane"/>
    <property type="evidence" value="ECO:0007669"/>
    <property type="project" value="UniProtKB-SubCell"/>
</dbReference>
<keyword evidence="13 23" id="KW-0418">Kinase</keyword>
<evidence type="ECO:0000256" key="5">
    <source>
        <dbReference type="ARBA" id="ARBA00012438"/>
    </source>
</evidence>
<dbReference type="GO" id="GO:0046872">
    <property type="term" value="F:metal ion binding"/>
    <property type="evidence" value="ECO:0007669"/>
    <property type="project" value="UniProtKB-KW"/>
</dbReference>
<evidence type="ECO:0000256" key="13">
    <source>
        <dbReference type="ARBA" id="ARBA00022777"/>
    </source>
</evidence>
<dbReference type="EC" id="2.7.13.3" evidence="5"/>
<evidence type="ECO:0000256" key="17">
    <source>
        <dbReference type="ARBA" id="ARBA00023014"/>
    </source>
</evidence>
<keyword evidence="24" id="KW-1185">Reference proteome</keyword>
<dbReference type="InterPro" id="IPR004358">
    <property type="entry name" value="Sig_transdc_His_kin-like_C"/>
</dbReference>
<dbReference type="AlphaFoldDB" id="E1R8L3"/>
<evidence type="ECO:0000313" key="23">
    <source>
        <dbReference type="EMBL" id="ADK81770.1"/>
    </source>
</evidence>
<accession>E1R8L3</accession>
<evidence type="ECO:0000256" key="11">
    <source>
        <dbReference type="ARBA" id="ARBA00022692"/>
    </source>
</evidence>
<comment type="cofactor">
    <cofactor evidence="2">
        <name>[4Fe-4S] cluster</name>
        <dbReference type="ChEBI" id="CHEBI:49883"/>
    </cofactor>
</comment>
<evidence type="ECO:0000256" key="6">
    <source>
        <dbReference type="ARBA" id="ARBA00017322"/>
    </source>
</evidence>
<evidence type="ECO:0000256" key="3">
    <source>
        <dbReference type="ARBA" id="ARBA00004496"/>
    </source>
</evidence>
<dbReference type="Pfam" id="PF07730">
    <property type="entry name" value="HisKA_3"/>
    <property type="match status" value="1"/>
</dbReference>
<dbReference type="PANTHER" id="PTHR24421">
    <property type="entry name" value="NITRATE/NITRITE SENSOR PROTEIN NARX-RELATED"/>
    <property type="match status" value="1"/>
</dbReference>
<dbReference type="SUPFAM" id="SSF55874">
    <property type="entry name" value="ATPase domain of HSP90 chaperone/DNA topoisomerase II/histidine kinase"/>
    <property type="match status" value="1"/>
</dbReference>
<proteinExistence type="predicted"/>
<dbReference type="RefSeq" id="WP_013255231.1">
    <property type="nucleotide sequence ID" value="NC_014364.1"/>
</dbReference>
<dbReference type="Gene3D" id="3.30.565.10">
    <property type="entry name" value="Histidine kinase-like ATPase, C-terminal domain"/>
    <property type="match status" value="1"/>
</dbReference>
<evidence type="ECO:0000256" key="19">
    <source>
        <dbReference type="ARBA" id="ARBA00024827"/>
    </source>
</evidence>
<keyword evidence="18 21" id="KW-0472">Membrane</keyword>
<dbReference type="GO" id="GO:0051539">
    <property type="term" value="F:4 iron, 4 sulfur cluster binding"/>
    <property type="evidence" value="ECO:0007669"/>
    <property type="project" value="UniProtKB-KW"/>
</dbReference>
<comment type="subcellular location">
    <subcellularLocation>
        <location evidence="4">Cell membrane</location>
        <topology evidence="4">Multi-pass membrane protein</topology>
    </subcellularLocation>
    <subcellularLocation>
        <location evidence="3">Cytoplasm</location>
    </subcellularLocation>
</comment>
<dbReference type="EMBL" id="CP002116">
    <property type="protein sequence ID" value="ADK81770.1"/>
    <property type="molecule type" value="Genomic_DNA"/>
</dbReference>
<dbReference type="KEGG" id="ssm:Spirs_2663"/>
<keyword evidence="9" id="KW-0963">Cytoplasm</keyword>
<gene>
    <name evidence="23" type="ordered locus">Spirs_2663</name>
</gene>
<keyword evidence="12" id="KW-0479">Metal-binding</keyword>
<dbReference type="Proteomes" id="UP000002318">
    <property type="component" value="Chromosome"/>
</dbReference>
<evidence type="ECO:0000256" key="9">
    <source>
        <dbReference type="ARBA" id="ARBA00022490"/>
    </source>
</evidence>
<evidence type="ECO:0000256" key="21">
    <source>
        <dbReference type="SAM" id="Phobius"/>
    </source>
</evidence>
<evidence type="ECO:0000256" key="16">
    <source>
        <dbReference type="ARBA" id="ARBA00023012"/>
    </source>
</evidence>
<evidence type="ECO:0000256" key="8">
    <source>
        <dbReference type="ARBA" id="ARBA00022485"/>
    </source>
</evidence>
<dbReference type="InterPro" id="IPR050482">
    <property type="entry name" value="Sensor_HK_TwoCompSys"/>
</dbReference>
<dbReference type="Pfam" id="PF02518">
    <property type="entry name" value="HATPase_c"/>
    <property type="match status" value="1"/>
</dbReference>
<dbReference type="SMART" id="SM00387">
    <property type="entry name" value="HATPase_c"/>
    <property type="match status" value="1"/>
</dbReference>
<dbReference type="eggNOG" id="COG4585">
    <property type="taxonomic scope" value="Bacteria"/>
</dbReference>
<evidence type="ECO:0000256" key="4">
    <source>
        <dbReference type="ARBA" id="ARBA00004651"/>
    </source>
</evidence>
<evidence type="ECO:0000256" key="1">
    <source>
        <dbReference type="ARBA" id="ARBA00000085"/>
    </source>
</evidence>
<dbReference type="InterPro" id="IPR011712">
    <property type="entry name" value="Sig_transdc_His_kin_sub3_dim/P"/>
</dbReference>
<dbReference type="HOGENOM" id="CLU_648768_0_0_12"/>
<dbReference type="GO" id="GO:0005737">
    <property type="term" value="C:cytoplasm"/>
    <property type="evidence" value="ECO:0007669"/>
    <property type="project" value="UniProtKB-SubCell"/>
</dbReference>
<dbReference type="CDD" id="cd16917">
    <property type="entry name" value="HATPase_UhpB-NarQ-NarX-like"/>
    <property type="match status" value="1"/>
</dbReference>
<organism evidence="23 24">
    <name type="scientific">Sediminispirochaeta smaragdinae (strain DSM 11293 / JCM 15392 / SEBR 4228)</name>
    <name type="common">Spirochaeta smaragdinae</name>
    <dbReference type="NCBI Taxonomy" id="573413"/>
    <lineage>
        <taxon>Bacteria</taxon>
        <taxon>Pseudomonadati</taxon>
        <taxon>Spirochaetota</taxon>
        <taxon>Spirochaetia</taxon>
        <taxon>Spirochaetales</taxon>
        <taxon>Spirochaetaceae</taxon>
        <taxon>Sediminispirochaeta</taxon>
    </lineage>
</organism>
<dbReference type="GO" id="GO:0046983">
    <property type="term" value="F:protein dimerization activity"/>
    <property type="evidence" value="ECO:0007669"/>
    <property type="project" value="InterPro"/>
</dbReference>
<feature type="transmembrane region" description="Helical" evidence="21">
    <location>
        <begin position="167"/>
        <end position="188"/>
    </location>
</feature>
<dbReference type="PRINTS" id="PR00344">
    <property type="entry name" value="BCTRLSENSOR"/>
</dbReference>
<keyword evidence="14 21" id="KW-1133">Transmembrane helix</keyword>
<evidence type="ECO:0000256" key="18">
    <source>
        <dbReference type="ARBA" id="ARBA00023136"/>
    </source>
</evidence>
<name>E1R8L3_SEDSS</name>
<protein>
    <recommendedName>
        <fullName evidence="6">Oxygen sensor histidine kinase NreB</fullName>
        <ecNumber evidence="5">2.7.13.3</ecNumber>
    </recommendedName>
    <alternativeName>
        <fullName evidence="20">Nitrogen regulation protein B</fullName>
    </alternativeName>
</protein>
<sequence length="423" mass="47305">MKLPTLPQGSVIIFLTVIALALFFILSTMAQTVIVQNQIGASELICGWKEIKDRILMADSMGTPLSLEDLEIGSYSQLLRTTTERKEYRALRRIDSSLNLTMTSILLQWSIIRQQIVVIISEHATGVPELLVKYMTSPQVNFFEKNLANFRSYILSYSERQRALFSLQYLFVAAVIILILLLLVGNAFSSREKQLLDRNIRTLTQSLIQILEGERKKIAYDLHDEVIQELASLKMESEAIGEEAEEIAPLLADRMRTLSDRLQAVIKQTRDISLNLRPHDLDHLGLVGGIRALCSDFSRQYGITVQFSATGMDAIKYDFTIAINLYRIVQESLNNTKKHSGASEVSVTLLGASPDIILRIRDNGSGFSPSSILYKPGRGPYQIGITGIRERVRLLSGTFKIVSKEGSGTEIRITVPALEEVAL</sequence>
<keyword evidence="10" id="KW-0808">Transferase</keyword>
<reference evidence="23 24" key="1">
    <citation type="journal article" date="2010" name="Stand. Genomic Sci.">
        <title>Complete genome sequence of Spirochaeta smaragdinae type strain (SEBR 4228).</title>
        <authorList>
            <person name="Mavromatis K."/>
            <person name="Yasawong M."/>
            <person name="Chertkov O."/>
            <person name="Lapidus A."/>
            <person name="Lucas S."/>
            <person name="Nolan M."/>
            <person name="Del Rio T.G."/>
            <person name="Tice H."/>
            <person name="Cheng J.F."/>
            <person name="Pitluck S."/>
            <person name="Liolios K."/>
            <person name="Ivanova N."/>
            <person name="Tapia R."/>
            <person name="Han C."/>
            <person name="Bruce D."/>
            <person name="Goodwin L."/>
            <person name="Pati A."/>
            <person name="Chen A."/>
            <person name="Palaniappan K."/>
            <person name="Land M."/>
            <person name="Hauser L."/>
            <person name="Chang Y.J."/>
            <person name="Jeffries C.D."/>
            <person name="Detter J.C."/>
            <person name="Rohde M."/>
            <person name="Brambilla E."/>
            <person name="Spring S."/>
            <person name="Goker M."/>
            <person name="Sikorski J."/>
            <person name="Woyke T."/>
            <person name="Bristow J."/>
            <person name="Eisen J.A."/>
            <person name="Markowitz V."/>
            <person name="Hugenholtz P."/>
            <person name="Klenk H.P."/>
            <person name="Kyrpides N.C."/>
        </authorList>
    </citation>
    <scope>NUCLEOTIDE SEQUENCE [LARGE SCALE GENOMIC DNA]</scope>
    <source>
        <strain evidence="24">DSM 11293 / JCM 15392 / SEBR 4228</strain>
    </source>
</reference>
<keyword evidence="8" id="KW-0004">4Fe-4S</keyword>
<evidence type="ECO:0000256" key="10">
    <source>
        <dbReference type="ARBA" id="ARBA00022679"/>
    </source>
</evidence>
<evidence type="ECO:0000256" key="20">
    <source>
        <dbReference type="ARBA" id="ARBA00030800"/>
    </source>
</evidence>
<feature type="domain" description="Histidine kinase" evidence="22">
    <location>
        <begin position="221"/>
        <end position="419"/>
    </location>
</feature>
<dbReference type="InterPro" id="IPR036890">
    <property type="entry name" value="HATPase_C_sf"/>
</dbReference>
<dbReference type="PROSITE" id="PS50109">
    <property type="entry name" value="HIS_KIN"/>
    <property type="match status" value="1"/>
</dbReference>
<dbReference type="STRING" id="573413.Spirs_2663"/>
<keyword evidence="11 21" id="KW-0812">Transmembrane</keyword>
<keyword evidence="17" id="KW-0411">Iron-sulfur</keyword>